<dbReference type="EMBL" id="JAJBMB010000007">
    <property type="protein sequence ID" value="MCB5446175.1"/>
    <property type="molecule type" value="Genomic_DNA"/>
</dbReference>
<proteinExistence type="predicted"/>
<gene>
    <name evidence="2" type="ORF">LIP50_08185</name>
</gene>
<organism evidence="2 3">
    <name type="scientific">Intestinibacter bartlettii</name>
    <dbReference type="NCBI Taxonomy" id="261299"/>
    <lineage>
        <taxon>Bacteria</taxon>
        <taxon>Bacillati</taxon>
        <taxon>Bacillota</taxon>
        <taxon>Clostridia</taxon>
        <taxon>Peptostreptococcales</taxon>
        <taxon>Peptostreptococcaceae</taxon>
        <taxon>Intestinibacter</taxon>
    </lineage>
</organism>
<dbReference type="RefSeq" id="WP_226913710.1">
    <property type="nucleotide sequence ID" value="NZ_BAABXU010000001.1"/>
</dbReference>
<reference evidence="2 3" key="1">
    <citation type="submission" date="2021-10" db="EMBL/GenBank/DDBJ databases">
        <title>Collection of gut derived symbiotic bacterial strains cultured from healthy donors.</title>
        <authorList>
            <person name="Lin H."/>
            <person name="Littmann E."/>
            <person name="Claire K."/>
            <person name="Pamer E."/>
        </authorList>
    </citation>
    <scope>NUCLEOTIDE SEQUENCE [LARGE SCALE GENOMIC DNA]</scope>
    <source>
        <strain evidence="2 3">MSK.17.68</strain>
    </source>
</reference>
<dbReference type="Proteomes" id="UP001299409">
    <property type="component" value="Unassembled WGS sequence"/>
</dbReference>
<name>A0ABS8CY59_9FIRM</name>
<accession>A0ABS8CY59</accession>
<feature type="coiled-coil region" evidence="1">
    <location>
        <begin position="255"/>
        <end position="282"/>
    </location>
</feature>
<keyword evidence="3" id="KW-1185">Reference proteome</keyword>
<keyword evidence="1" id="KW-0175">Coiled coil</keyword>
<sequence>MGKVKRVNMLETANEFLEKNQRRIRLNGRALKKSQIKSAFECLTKDEKEEKKFLKQSKTNKYNAGINNKYIDKIVDSVQIREDLIERLKSMRSKNINHYIYCQYIKFLNKEKGMSVEKLPRYYSELERRLEIIKRIHNGSNASDISDMAYDLLLDESNIRRDLRIINDGEMSVMGQRVKVEYHQQYDKNGEECILSTAHPLFLVQNLEQIIALLNGLKYSYEIYGYKEYARETAVSIWMQLSDYATNRILNELPKEELKIDIDWYKMIADEAEERKIKLEEEDYIIDSFKTEEFISNLGKNKKYSYLKNLKNPRKLK</sequence>
<evidence type="ECO:0000313" key="3">
    <source>
        <dbReference type="Proteomes" id="UP001299409"/>
    </source>
</evidence>
<evidence type="ECO:0000256" key="1">
    <source>
        <dbReference type="SAM" id="Coils"/>
    </source>
</evidence>
<protein>
    <submittedName>
        <fullName evidence="2">Uncharacterized protein</fullName>
    </submittedName>
</protein>
<evidence type="ECO:0000313" key="2">
    <source>
        <dbReference type="EMBL" id="MCB5446175.1"/>
    </source>
</evidence>
<comment type="caution">
    <text evidence="2">The sequence shown here is derived from an EMBL/GenBank/DDBJ whole genome shotgun (WGS) entry which is preliminary data.</text>
</comment>